<sequence>MEHLRGTSRFATVVPAAKLIVKQEGVFLHPQTLTIEVALSIIVVGLILKCCC</sequence>
<accession>A0A444ZRV4</accession>
<name>A0A444ZRV4_ARAHY</name>
<reference evidence="1 2" key="1">
    <citation type="submission" date="2019-01" db="EMBL/GenBank/DDBJ databases">
        <title>Sequencing of cultivated peanut Arachis hypogaea provides insights into genome evolution and oil improvement.</title>
        <authorList>
            <person name="Chen X."/>
        </authorList>
    </citation>
    <scope>NUCLEOTIDE SEQUENCE [LARGE SCALE GENOMIC DNA]</scope>
    <source>
        <strain evidence="2">cv. Fuhuasheng</strain>
        <tissue evidence="1">Leaves</tissue>
    </source>
</reference>
<comment type="caution">
    <text evidence="1">The sequence shown here is derived from an EMBL/GenBank/DDBJ whole genome shotgun (WGS) entry which is preliminary data.</text>
</comment>
<evidence type="ECO:0000313" key="1">
    <source>
        <dbReference type="EMBL" id="RYR16940.1"/>
    </source>
</evidence>
<gene>
    <name evidence="1" type="ORF">Ahy_B03g061774</name>
</gene>
<keyword evidence="2" id="KW-1185">Reference proteome</keyword>
<evidence type="ECO:0000313" key="2">
    <source>
        <dbReference type="Proteomes" id="UP000289738"/>
    </source>
</evidence>
<protein>
    <submittedName>
        <fullName evidence="1">Uncharacterized protein</fullName>
    </submittedName>
</protein>
<organism evidence="1 2">
    <name type="scientific">Arachis hypogaea</name>
    <name type="common">Peanut</name>
    <dbReference type="NCBI Taxonomy" id="3818"/>
    <lineage>
        <taxon>Eukaryota</taxon>
        <taxon>Viridiplantae</taxon>
        <taxon>Streptophyta</taxon>
        <taxon>Embryophyta</taxon>
        <taxon>Tracheophyta</taxon>
        <taxon>Spermatophyta</taxon>
        <taxon>Magnoliopsida</taxon>
        <taxon>eudicotyledons</taxon>
        <taxon>Gunneridae</taxon>
        <taxon>Pentapetalae</taxon>
        <taxon>rosids</taxon>
        <taxon>fabids</taxon>
        <taxon>Fabales</taxon>
        <taxon>Fabaceae</taxon>
        <taxon>Papilionoideae</taxon>
        <taxon>50 kb inversion clade</taxon>
        <taxon>dalbergioids sensu lato</taxon>
        <taxon>Dalbergieae</taxon>
        <taxon>Pterocarpus clade</taxon>
        <taxon>Arachis</taxon>
    </lineage>
</organism>
<proteinExistence type="predicted"/>
<dbReference type="Proteomes" id="UP000289738">
    <property type="component" value="Chromosome B03"/>
</dbReference>
<dbReference type="EMBL" id="SDMP01000013">
    <property type="protein sequence ID" value="RYR16940.1"/>
    <property type="molecule type" value="Genomic_DNA"/>
</dbReference>
<dbReference type="AlphaFoldDB" id="A0A444ZRV4"/>